<dbReference type="AlphaFoldDB" id="A0A8J2J0U6"/>
<reference evidence="1" key="1">
    <citation type="submission" date="2021-06" db="EMBL/GenBank/DDBJ databases">
        <authorList>
            <person name="Hodson N. C."/>
            <person name="Mongue J. A."/>
            <person name="Jaron S. K."/>
        </authorList>
    </citation>
    <scope>NUCLEOTIDE SEQUENCE</scope>
</reference>
<evidence type="ECO:0000313" key="1">
    <source>
        <dbReference type="EMBL" id="CAG7673120.1"/>
    </source>
</evidence>
<accession>A0A8J2J0U6</accession>
<sequence>MDEEVTENDTKSAQLTSKFIRGMLQRPMVRLFTGENFTGDSVDYHFGKTNHDKGCYRINRYQSLRFRTFKSAATFDKCIRLFHDEYCSGLSLAIYGEE</sequence>
<keyword evidence="2" id="KW-1185">Reference proteome</keyword>
<dbReference type="Proteomes" id="UP000708208">
    <property type="component" value="Unassembled WGS sequence"/>
</dbReference>
<dbReference type="EMBL" id="CAJVCH010012442">
    <property type="protein sequence ID" value="CAG7673120.1"/>
    <property type="molecule type" value="Genomic_DNA"/>
</dbReference>
<comment type="caution">
    <text evidence="1">The sequence shown here is derived from an EMBL/GenBank/DDBJ whole genome shotgun (WGS) entry which is preliminary data.</text>
</comment>
<proteinExistence type="predicted"/>
<name>A0A8J2J0U6_9HEXA</name>
<protein>
    <submittedName>
        <fullName evidence="1">Uncharacterized protein</fullName>
    </submittedName>
</protein>
<organism evidence="1 2">
    <name type="scientific">Allacma fusca</name>
    <dbReference type="NCBI Taxonomy" id="39272"/>
    <lineage>
        <taxon>Eukaryota</taxon>
        <taxon>Metazoa</taxon>
        <taxon>Ecdysozoa</taxon>
        <taxon>Arthropoda</taxon>
        <taxon>Hexapoda</taxon>
        <taxon>Collembola</taxon>
        <taxon>Symphypleona</taxon>
        <taxon>Sminthuridae</taxon>
        <taxon>Allacma</taxon>
    </lineage>
</organism>
<gene>
    <name evidence="1" type="ORF">AFUS01_LOCUS2182</name>
</gene>
<evidence type="ECO:0000313" key="2">
    <source>
        <dbReference type="Proteomes" id="UP000708208"/>
    </source>
</evidence>